<keyword evidence="1" id="KW-0812">Transmembrane</keyword>
<feature type="transmembrane region" description="Helical" evidence="1">
    <location>
        <begin position="5"/>
        <end position="22"/>
    </location>
</feature>
<reference evidence="2" key="1">
    <citation type="submission" date="2017-05" db="UniProtKB">
        <authorList>
            <consortium name="EnsemblMetazoa"/>
        </authorList>
    </citation>
    <scope>IDENTIFICATION</scope>
</reference>
<dbReference type="AlphaFoldDB" id="A0A1X7TBE5"/>
<feature type="transmembrane region" description="Helical" evidence="1">
    <location>
        <begin position="58"/>
        <end position="79"/>
    </location>
</feature>
<dbReference type="InParanoid" id="A0A1X7TBE5"/>
<keyword evidence="1" id="KW-1133">Transmembrane helix</keyword>
<evidence type="ECO:0000313" key="2">
    <source>
        <dbReference type="EnsemblMetazoa" id="Aqu2.1.11869_001"/>
    </source>
</evidence>
<proteinExistence type="predicted"/>
<sequence>TTRHFILFWLTILINVIVLFSVTAPSDYDNETCAVDGDCNGTSLLYFKPILKPDIPVWYYPAFYILGIVHMILALWMVLQYFAKHWTNIRFEIAFTKKI</sequence>
<name>A0A1X7TBE5_AMPQE</name>
<accession>A0A1X7TBE5</accession>
<organism evidence="2">
    <name type="scientific">Amphimedon queenslandica</name>
    <name type="common">Sponge</name>
    <dbReference type="NCBI Taxonomy" id="400682"/>
    <lineage>
        <taxon>Eukaryota</taxon>
        <taxon>Metazoa</taxon>
        <taxon>Porifera</taxon>
        <taxon>Demospongiae</taxon>
        <taxon>Heteroscleromorpha</taxon>
        <taxon>Haplosclerida</taxon>
        <taxon>Niphatidae</taxon>
        <taxon>Amphimedon</taxon>
    </lineage>
</organism>
<protein>
    <submittedName>
        <fullName evidence="2">Uncharacterized protein</fullName>
    </submittedName>
</protein>
<evidence type="ECO:0000256" key="1">
    <source>
        <dbReference type="SAM" id="Phobius"/>
    </source>
</evidence>
<dbReference type="EnsemblMetazoa" id="Aqu2.1.11869_001">
    <property type="protein sequence ID" value="Aqu2.1.11869_001"/>
    <property type="gene ID" value="Aqu2.1.11869"/>
</dbReference>
<keyword evidence="1" id="KW-0472">Membrane</keyword>